<evidence type="ECO:0000313" key="10">
    <source>
        <dbReference type="Proteomes" id="UP000515163"/>
    </source>
</evidence>
<protein>
    <recommendedName>
        <fullName evidence="3">NADH dehydrogenase [ubiquinone] 1 beta subcomplex subunit 10</fullName>
    </recommendedName>
</protein>
<dbReference type="AlphaFoldDB" id="A0A6P8H9V8"/>
<dbReference type="Proteomes" id="UP000515163">
    <property type="component" value="Unplaced"/>
</dbReference>
<evidence type="ECO:0000256" key="6">
    <source>
        <dbReference type="ARBA" id="ARBA00022792"/>
    </source>
</evidence>
<keyword evidence="9" id="KW-0472">Membrane</keyword>
<dbReference type="OrthoDB" id="6017729at2759"/>
<dbReference type="RefSeq" id="XP_031552330.1">
    <property type="nucleotide sequence ID" value="XM_031696470.1"/>
</dbReference>
<evidence type="ECO:0000256" key="8">
    <source>
        <dbReference type="ARBA" id="ARBA00023128"/>
    </source>
</evidence>
<dbReference type="Pfam" id="PF10249">
    <property type="entry name" value="NDUFB10"/>
    <property type="match status" value="1"/>
</dbReference>
<comment type="similarity">
    <text evidence="2">Belongs to the complex I NDUFB10 subunit family.</text>
</comment>
<comment type="subcellular location">
    <subcellularLocation>
        <location evidence="1">Mitochondrion inner membrane</location>
        <topology evidence="1">Peripheral membrane protein</topology>
        <orientation evidence="1">Matrix side</orientation>
    </subcellularLocation>
</comment>
<dbReference type="GeneID" id="116289525"/>
<organism evidence="10 12">
    <name type="scientific">Actinia tenebrosa</name>
    <name type="common">Australian red waratah sea anemone</name>
    <dbReference type="NCBI Taxonomy" id="6105"/>
    <lineage>
        <taxon>Eukaryota</taxon>
        <taxon>Metazoa</taxon>
        <taxon>Cnidaria</taxon>
        <taxon>Anthozoa</taxon>
        <taxon>Hexacorallia</taxon>
        <taxon>Actiniaria</taxon>
        <taxon>Actiniidae</taxon>
        <taxon>Actinia</taxon>
    </lineage>
</organism>
<proteinExistence type="inferred from homology"/>
<dbReference type="InterPro" id="IPR039993">
    <property type="entry name" value="NDUFB10"/>
</dbReference>
<evidence type="ECO:0000256" key="5">
    <source>
        <dbReference type="ARBA" id="ARBA00022660"/>
    </source>
</evidence>
<dbReference type="GO" id="GO:0005743">
    <property type="term" value="C:mitochondrial inner membrane"/>
    <property type="evidence" value="ECO:0007669"/>
    <property type="project" value="UniProtKB-SubCell"/>
</dbReference>
<keyword evidence="8" id="KW-0496">Mitochondrion</keyword>
<keyword evidence="6" id="KW-0999">Mitochondrion inner membrane</keyword>
<dbReference type="KEGG" id="aten:116289525"/>
<accession>A0A6P8H9V8</accession>
<dbReference type="PANTHER" id="PTHR13094">
    <property type="entry name" value="NADH-UBIQUINONE OXIDOREDUCTASE PDSW SUBUNIT"/>
    <property type="match status" value="1"/>
</dbReference>
<dbReference type="RefSeq" id="XP_031552331.1">
    <property type="nucleotide sequence ID" value="XM_031696471.1"/>
</dbReference>
<evidence type="ECO:0000256" key="1">
    <source>
        <dbReference type="ARBA" id="ARBA00004443"/>
    </source>
</evidence>
<evidence type="ECO:0000313" key="12">
    <source>
        <dbReference type="RefSeq" id="XP_031552331.1"/>
    </source>
</evidence>
<dbReference type="PANTHER" id="PTHR13094:SF1">
    <property type="entry name" value="NADH DEHYDROGENASE [UBIQUINONE] 1 BETA SUBCOMPLEX SUBUNIT 10"/>
    <property type="match status" value="1"/>
</dbReference>
<evidence type="ECO:0000256" key="7">
    <source>
        <dbReference type="ARBA" id="ARBA00022982"/>
    </source>
</evidence>
<keyword evidence="4" id="KW-0813">Transport</keyword>
<sequence length="106" mass="12906">MSDKYFKRYTERQRSPSFEEIDRKDPVAFTEAREQWVLDRLVELETVKIYRERVAECYKKEEVNARQNCRKEVAVYWKAFQAYKAKAWGYTPDGNWSKWKVPVDQL</sequence>
<evidence type="ECO:0000256" key="9">
    <source>
        <dbReference type="ARBA" id="ARBA00023136"/>
    </source>
</evidence>
<evidence type="ECO:0000256" key="4">
    <source>
        <dbReference type="ARBA" id="ARBA00022448"/>
    </source>
</evidence>
<evidence type="ECO:0000256" key="2">
    <source>
        <dbReference type="ARBA" id="ARBA00008317"/>
    </source>
</evidence>
<dbReference type="GO" id="GO:0045271">
    <property type="term" value="C:respiratory chain complex I"/>
    <property type="evidence" value="ECO:0007669"/>
    <property type="project" value="UniProtKB-ARBA"/>
</dbReference>
<keyword evidence="5" id="KW-0679">Respiratory chain</keyword>
<keyword evidence="7" id="KW-0249">Electron transport</keyword>
<name>A0A6P8H9V8_ACTTE</name>
<gene>
    <name evidence="11 12" type="primary">LOC116289525</name>
</gene>
<evidence type="ECO:0000256" key="3">
    <source>
        <dbReference type="ARBA" id="ARBA00014109"/>
    </source>
</evidence>
<keyword evidence="10" id="KW-1185">Reference proteome</keyword>
<dbReference type="InterPro" id="IPR019377">
    <property type="entry name" value="NADH_UbQ_OxRdtase_su10"/>
</dbReference>
<evidence type="ECO:0000313" key="11">
    <source>
        <dbReference type="RefSeq" id="XP_031552330.1"/>
    </source>
</evidence>
<reference evidence="11 12" key="1">
    <citation type="submission" date="2025-04" db="UniProtKB">
        <authorList>
            <consortium name="RefSeq"/>
        </authorList>
    </citation>
    <scope>IDENTIFICATION</scope>
    <source>
        <tissue evidence="11 12">Tentacle</tissue>
    </source>
</reference>